<evidence type="ECO:0000313" key="3">
    <source>
        <dbReference type="Proteomes" id="UP000274358"/>
    </source>
</evidence>
<dbReference type="InterPro" id="IPR040649">
    <property type="entry name" value="Bact_HORMA"/>
</dbReference>
<accession>A0A3S0Q5J4</accession>
<dbReference type="RefSeq" id="WP_126683882.1">
    <property type="nucleotide sequence ID" value="NZ_RYYV01000004.1"/>
</dbReference>
<dbReference type="AlphaFoldDB" id="A0A3S0Q5J4"/>
<evidence type="ECO:0000259" key="1">
    <source>
        <dbReference type="Pfam" id="PF18173"/>
    </source>
</evidence>
<sequence>MTTVSVYSYTHSVTYVADNILKSLKDIVRLSGLDPGKFANDWDTYQRGIRTWLESEHLEQVTLEVYHPTTDALITRWDITINYQWTSGDGSFWTDTEQLRYAIQKAGVVPSQADYRLIVHNKSGKPAVDGWSSATFRATDGMVRQSLGGTVQHQGLSGSASYWRKA</sequence>
<dbReference type="InterPro" id="IPR036570">
    <property type="entry name" value="HORMA_dom_sf"/>
</dbReference>
<comment type="caution">
    <text evidence="2">The sequence shown here is derived from an EMBL/GenBank/DDBJ whole genome shotgun (WGS) entry which is preliminary data.</text>
</comment>
<feature type="domain" description="Bacterial HORMA" evidence="1">
    <location>
        <begin position="1"/>
        <end position="166"/>
    </location>
</feature>
<name>A0A3S0Q5J4_9GAMM</name>
<protein>
    <submittedName>
        <fullName evidence="2">HORMA domain containing protein</fullName>
    </submittedName>
</protein>
<dbReference type="SUPFAM" id="SSF56019">
    <property type="entry name" value="The spindle assembly checkpoint protein mad2"/>
    <property type="match status" value="1"/>
</dbReference>
<dbReference type="Proteomes" id="UP000274358">
    <property type="component" value="Unassembled WGS sequence"/>
</dbReference>
<dbReference type="EMBL" id="RYYV01000004">
    <property type="protein sequence ID" value="RUL77487.1"/>
    <property type="molecule type" value="Genomic_DNA"/>
</dbReference>
<reference evidence="2 3" key="1">
    <citation type="submission" date="2018-12" db="EMBL/GenBank/DDBJ databases">
        <title>Dyella dinghuensis sp. nov. DHOA06 and Dyella choica sp. nov. 4M-K27, isolated from forest soil.</title>
        <authorList>
            <person name="Qiu L.-H."/>
            <person name="Gao Z.-H."/>
        </authorList>
    </citation>
    <scope>NUCLEOTIDE SEQUENCE [LARGE SCALE GENOMIC DNA]</scope>
    <source>
        <strain evidence="2 3">4M-K27</strain>
    </source>
</reference>
<gene>
    <name evidence="2" type="ORF">EKH80_06240</name>
</gene>
<keyword evidence="3" id="KW-1185">Reference proteome</keyword>
<dbReference type="OrthoDB" id="7000091at2"/>
<evidence type="ECO:0000313" key="2">
    <source>
        <dbReference type="EMBL" id="RUL77487.1"/>
    </source>
</evidence>
<proteinExistence type="predicted"/>
<dbReference type="Pfam" id="PF18173">
    <property type="entry name" value="bacHORMA_2"/>
    <property type="match status" value="1"/>
</dbReference>
<organism evidence="2 3">
    <name type="scientific">Dyella choica</name>
    <dbReference type="NCBI Taxonomy" id="1927959"/>
    <lineage>
        <taxon>Bacteria</taxon>
        <taxon>Pseudomonadati</taxon>
        <taxon>Pseudomonadota</taxon>
        <taxon>Gammaproteobacteria</taxon>
        <taxon>Lysobacterales</taxon>
        <taxon>Rhodanobacteraceae</taxon>
        <taxon>Dyella</taxon>
    </lineage>
</organism>